<dbReference type="GO" id="GO:0044210">
    <property type="term" value="P:'de novo' CTP biosynthetic process"/>
    <property type="evidence" value="ECO:0007669"/>
    <property type="project" value="UniProtKB-UniRule"/>
</dbReference>
<evidence type="ECO:0000256" key="11">
    <source>
        <dbReference type="ARBA" id="ARBA00070745"/>
    </source>
</evidence>
<accession>A0A428QIF6</accession>
<dbReference type="InterPro" id="IPR004468">
    <property type="entry name" value="CTP_synthase"/>
</dbReference>
<keyword evidence="16" id="KW-1185">Reference proteome</keyword>
<dbReference type="Proteomes" id="UP000287972">
    <property type="component" value="Unassembled WGS sequence"/>
</dbReference>
<dbReference type="Pfam" id="PF06418">
    <property type="entry name" value="CTP_synth_N"/>
    <property type="match status" value="1"/>
</dbReference>
<evidence type="ECO:0000259" key="13">
    <source>
        <dbReference type="Pfam" id="PF00117"/>
    </source>
</evidence>
<dbReference type="UniPathway" id="UPA00159">
    <property type="reaction ID" value="UER00277"/>
</dbReference>
<dbReference type="PANTHER" id="PTHR11550">
    <property type="entry name" value="CTP SYNTHASE"/>
    <property type="match status" value="1"/>
</dbReference>
<evidence type="ECO:0000256" key="12">
    <source>
        <dbReference type="RuleBase" id="RU810713"/>
    </source>
</evidence>
<evidence type="ECO:0000256" key="7">
    <source>
        <dbReference type="ARBA" id="ARBA00022962"/>
    </source>
</evidence>
<dbReference type="Pfam" id="PF00117">
    <property type="entry name" value="GATase"/>
    <property type="match status" value="1"/>
</dbReference>
<organism evidence="15 16">
    <name type="scientific">Fusarium floridanum</name>
    <dbReference type="NCBI Taxonomy" id="1325733"/>
    <lineage>
        <taxon>Eukaryota</taxon>
        <taxon>Fungi</taxon>
        <taxon>Dikarya</taxon>
        <taxon>Ascomycota</taxon>
        <taxon>Pezizomycotina</taxon>
        <taxon>Sordariomycetes</taxon>
        <taxon>Hypocreomycetidae</taxon>
        <taxon>Hypocreales</taxon>
        <taxon>Nectriaceae</taxon>
        <taxon>Fusarium</taxon>
        <taxon>Fusarium solani species complex</taxon>
    </lineage>
</organism>
<dbReference type="GO" id="GO:0097268">
    <property type="term" value="C:cytoophidium"/>
    <property type="evidence" value="ECO:0007669"/>
    <property type="project" value="UniProtKB-ARBA"/>
</dbReference>
<dbReference type="Gene3D" id="3.40.50.880">
    <property type="match status" value="1"/>
</dbReference>
<dbReference type="CDD" id="cd03113">
    <property type="entry name" value="CTPS_N"/>
    <property type="match status" value="1"/>
</dbReference>
<dbReference type="EMBL" id="NKCL01000518">
    <property type="protein sequence ID" value="RSL65097.1"/>
    <property type="molecule type" value="Genomic_DNA"/>
</dbReference>
<dbReference type="SUPFAM" id="SSF52540">
    <property type="entry name" value="P-loop containing nucleoside triphosphate hydrolases"/>
    <property type="match status" value="1"/>
</dbReference>
<comment type="function">
    <text evidence="10 12">Catalyzes the ATP-dependent amination of UTP to CTP with either L-glutamine or ammonia as the source of nitrogen.</text>
</comment>
<keyword evidence="7 12" id="KW-0315">Glutamine amidotransferase</keyword>
<evidence type="ECO:0000256" key="9">
    <source>
        <dbReference type="ARBA" id="ARBA00047781"/>
    </source>
</evidence>
<evidence type="ECO:0000313" key="16">
    <source>
        <dbReference type="Proteomes" id="UP000287972"/>
    </source>
</evidence>
<dbReference type="GO" id="GO:0005524">
    <property type="term" value="F:ATP binding"/>
    <property type="evidence" value="ECO:0007669"/>
    <property type="project" value="UniProtKB-KW"/>
</dbReference>
<evidence type="ECO:0000256" key="2">
    <source>
        <dbReference type="ARBA" id="ARBA00007533"/>
    </source>
</evidence>
<proteinExistence type="inferred from homology"/>
<protein>
    <recommendedName>
        <fullName evidence="11 12">CTP synthase</fullName>
        <ecNumber evidence="3 12">6.3.4.2</ecNumber>
    </recommendedName>
    <alternativeName>
        <fullName evidence="12">UTP--ammonia ligase</fullName>
    </alternativeName>
</protein>
<keyword evidence="4 12" id="KW-0436">Ligase</keyword>
<dbReference type="FunFam" id="3.40.50.880:FF:000005">
    <property type="entry name" value="CTP synthase"/>
    <property type="match status" value="1"/>
</dbReference>
<dbReference type="GO" id="GO:0005737">
    <property type="term" value="C:cytoplasm"/>
    <property type="evidence" value="ECO:0007669"/>
    <property type="project" value="TreeGrafter"/>
</dbReference>
<dbReference type="PROSITE" id="PS51273">
    <property type="entry name" value="GATASE_TYPE_1"/>
    <property type="match status" value="1"/>
</dbReference>
<comment type="pathway">
    <text evidence="1 12">Pyrimidine metabolism; CTP biosynthesis via de novo pathway; CTP from UDP: step 2/2.</text>
</comment>
<dbReference type="AlphaFoldDB" id="A0A428QIF6"/>
<evidence type="ECO:0000256" key="8">
    <source>
        <dbReference type="ARBA" id="ARBA00022975"/>
    </source>
</evidence>
<comment type="catalytic activity">
    <reaction evidence="9 12">
        <text>UTP + L-glutamine + ATP + H2O = CTP + L-glutamate + ADP + phosphate + 2 H(+)</text>
        <dbReference type="Rhea" id="RHEA:26426"/>
        <dbReference type="ChEBI" id="CHEBI:15377"/>
        <dbReference type="ChEBI" id="CHEBI:15378"/>
        <dbReference type="ChEBI" id="CHEBI:29985"/>
        <dbReference type="ChEBI" id="CHEBI:30616"/>
        <dbReference type="ChEBI" id="CHEBI:37563"/>
        <dbReference type="ChEBI" id="CHEBI:43474"/>
        <dbReference type="ChEBI" id="CHEBI:46398"/>
        <dbReference type="ChEBI" id="CHEBI:58359"/>
        <dbReference type="ChEBI" id="CHEBI:456216"/>
        <dbReference type="EC" id="6.3.4.2"/>
    </reaction>
</comment>
<keyword evidence="6 12" id="KW-0067">ATP-binding</keyword>
<dbReference type="CDD" id="cd01746">
    <property type="entry name" value="GATase1_CTP_Synthase"/>
    <property type="match status" value="1"/>
</dbReference>
<evidence type="ECO:0000256" key="5">
    <source>
        <dbReference type="ARBA" id="ARBA00022741"/>
    </source>
</evidence>
<dbReference type="GO" id="GO:0003883">
    <property type="term" value="F:CTP synthase activity"/>
    <property type="evidence" value="ECO:0007669"/>
    <property type="project" value="UniProtKB-UniRule"/>
</dbReference>
<comment type="caution">
    <text evidence="15">The sequence shown here is derived from an EMBL/GenBank/DDBJ whole genome shotgun (WGS) entry which is preliminary data.</text>
</comment>
<evidence type="ECO:0000256" key="6">
    <source>
        <dbReference type="ARBA" id="ARBA00022840"/>
    </source>
</evidence>
<keyword evidence="5 12" id="KW-0547">Nucleotide-binding</keyword>
<evidence type="ECO:0000259" key="14">
    <source>
        <dbReference type="Pfam" id="PF06418"/>
    </source>
</evidence>
<dbReference type="Gene3D" id="3.40.50.300">
    <property type="entry name" value="P-loop containing nucleotide triphosphate hydrolases"/>
    <property type="match status" value="1"/>
</dbReference>
<dbReference type="FunFam" id="3.40.50.300:FF:000207">
    <property type="entry name" value="CTP synthase"/>
    <property type="match status" value="1"/>
</dbReference>
<reference evidence="15 16" key="1">
    <citation type="submission" date="2017-06" db="EMBL/GenBank/DDBJ databases">
        <title>Comparative genomic analysis of Ambrosia Fusariam Clade fungi.</title>
        <authorList>
            <person name="Stajich J.E."/>
            <person name="Carrillo J."/>
            <person name="Kijimoto T."/>
            <person name="Eskalen A."/>
            <person name="O'Donnell K."/>
            <person name="Kasson M."/>
        </authorList>
    </citation>
    <scope>NUCLEOTIDE SEQUENCE [LARGE SCALE GENOMIC DNA]</scope>
    <source>
        <strain evidence="15 16">NRRL62606</strain>
    </source>
</reference>
<dbReference type="SUPFAM" id="SSF52317">
    <property type="entry name" value="Class I glutamine amidotransferase-like"/>
    <property type="match status" value="1"/>
</dbReference>
<dbReference type="GO" id="GO:0042802">
    <property type="term" value="F:identical protein binding"/>
    <property type="evidence" value="ECO:0007669"/>
    <property type="project" value="TreeGrafter"/>
</dbReference>
<keyword evidence="8 12" id="KW-0665">Pyrimidine biosynthesis</keyword>
<gene>
    <name evidence="15" type="ORF">CEP51_013042</name>
</gene>
<dbReference type="PANTHER" id="PTHR11550:SF0">
    <property type="entry name" value="CTP SYNTHASE-RELATED"/>
    <property type="match status" value="1"/>
</dbReference>
<evidence type="ECO:0000256" key="4">
    <source>
        <dbReference type="ARBA" id="ARBA00022598"/>
    </source>
</evidence>
<evidence type="ECO:0000256" key="3">
    <source>
        <dbReference type="ARBA" id="ARBA00012291"/>
    </source>
</evidence>
<name>A0A428QIF6_9HYPO</name>
<dbReference type="EC" id="6.3.4.2" evidence="3 12"/>
<dbReference type="NCBIfam" id="NF003792">
    <property type="entry name" value="PRK05380.1"/>
    <property type="match status" value="1"/>
</dbReference>
<dbReference type="InterPro" id="IPR027417">
    <property type="entry name" value="P-loop_NTPase"/>
</dbReference>
<evidence type="ECO:0000256" key="10">
    <source>
        <dbReference type="ARBA" id="ARBA00054275"/>
    </source>
</evidence>
<evidence type="ECO:0000313" key="15">
    <source>
        <dbReference type="EMBL" id="RSL65097.1"/>
    </source>
</evidence>
<dbReference type="InterPro" id="IPR017456">
    <property type="entry name" value="CTP_synthase_N"/>
</dbReference>
<dbReference type="InterPro" id="IPR029062">
    <property type="entry name" value="Class_I_gatase-like"/>
</dbReference>
<sequence>MTIHGIEGESESESALRLAAQCIFFTRTVQPHPYLICASMEQASVEIFQLSRILHPSPPTNHLIPDRQDEVRSSVISGIGKGIIASSSGLLLKTLGLKVTAVKIDPYLNIDAGTMSPKEHGECFVLNDGGESDLDLGNYERYLGLNLTKESNITTGKIYNFVLSEERKGTYLGKTVQVVPHVVNAIQDSIERVARIPVDDSGDEPDVCIERFAILCYLKLTIHQGGTVGDIESMPFVEALTQFRQRAGKGNFVNIHVSYVPVIHGEEKTKPTQHSIRGARQAGLLPDLIACRCERPPHEATVAKIASSCHVDMEQVIAVRDMETVYQVPHLLMTEGLLQQLKTGLQLDKLTIPPALVEKGAQLWEVWQKTVNPRQHVDRVEIALVGKYVETHDTYLSVTKALEHSAMRCQKALHIKWVDSEHLEESTQDADPTKYHKAWHEVCTADGILIPGGFGSRATEGMVKAASWARTRKIPMLGICLGMQVAVIEAARKLCNLKDAASEEFTANAEHPVIIFMPEGSKTEKGGTMRLGSRATHFQPGSEWSKLRALYGNADVVHERHRHRYEVNPDYVEQLEGAGLHFIGKDDTGNRMEVVELKDHPWFVGVQYHPEYQSKVLKASPPVLGFVAASSGCLEQITKEILLEYQNGVGEGVQF</sequence>
<dbReference type="InterPro" id="IPR017926">
    <property type="entry name" value="GATASE"/>
</dbReference>
<evidence type="ECO:0000256" key="1">
    <source>
        <dbReference type="ARBA" id="ARBA00005171"/>
    </source>
</evidence>
<comment type="similarity">
    <text evidence="2 12">Belongs to the CTP synthase family.</text>
</comment>
<dbReference type="InterPro" id="IPR033828">
    <property type="entry name" value="GATase1_CTP_Synthase"/>
</dbReference>
<feature type="domain" description="Glutamine amidotransferase" evidence="13">
    <location>
        <begin position="393"/>
        <end position="622"/>
    </location>
</feature>
<feature type="domain" description="CTP synthase N-terminal" evidence="14">
    <location>
        <begin position="73"/>
        <end position="347"/>
    </location>
</feature>
<dbReference type="GO" id="GO:0019856">
    <property type="term" value="P:pyrimidine nucleobase biosynthetic process"/>
    <property type="evidence" value="ECO:0007669"/>
    <property type="project" value="TreeGrafter"/>
</dbReference>
<dbReference type="NCBIfam" id="TIGR00337">
    <property type="entry name" value="PyrG"/>
    <property type="match status" value="1"/>
</dbReference>